<keyword evidence="1" id="KW-1133">Transmembrane helix</keyword>
<protein>
    <submittedName>
        <fullName evidence="2">Uncharacterized protein</fullName>
    </submittedName>
</protein>
<proteinExistence type="predicted"/>
<feature type="transmembrane region" description="Helical" evidence="1">
    <location>
        <begin position="213"/>
        <end position="228"/>
    </location>
</feature>
<evidence type="ECO:0000256" key="1">
    <source>
        <dbReference type="SAM" id="Phobius"/>
    </source>
</evidence>
<feature type="transmembrane region" description="Helical" evidence="1">
    <location>
        <begin position="23"/>
        <end position="44"/>
    </location>
</feature>
<keyword evidence="3" id="KW-1185">Reference proteome</keyword>
<dbReference type="AlphaFoldDB" id="A0A4R1KQD5"/>
<evidence type="ECO:0000313" key="3">
    <source>
        <dbReference type="Proteomes" id="UP000295714"/>
    </source>
</evidence>
<comment type="caution">
    <text evidence="2">The sequence shown here is derived from an EMBL/GenBank/DDBJ whole genome shotgun (WGS) entry which is preliminary data.</text>
</comment>
<dbReference type="Proteomes" id="UP000295714">
    <property type="component" value="Unassembled WGS sequence"/>
</dbReference>
<organism evidence="2 3">
    <name type="scientific">Winogradskyella wandonensis</name>
    <dbReference type="NCBI Taxonomy" id="1442586"/>
    <lineage>
        <taxon>Bacteria</taxon>
        <taxon>Pseudomonadati</taxon>
        <taxon>Bacteroidota</taxon>
        <taxon>Flavobacteriia</taxon>
        <taxon>Flavobacteriales</taxon>
        <taxon>Flavobacteriaceae</taxon>
        <taxon>Winogradskyella</taxon>
    </lineage>
</organism>
<sequence>MTSTNFEIKPLSSQDKSKLRRQYLFAVLFLLVASAIFSFIYFFVIKPDNFSVVPIVMFSVFLLIFTGIVSYMFWNTYIDLKRGIKYCYTGVITDKRVDKHTTKSRSYNTRMGTNIRRKSSRTYYYITIDNKEHSVPYSKYAKVNVNDKVYLESSPKNKEVLAFTILEKNQNPVTITTNTSYFAPFKSKSITKPMRQSEIDLVKKIFFNKVRRALIYIAIYSILLFTLWQGIFIFLIPVIIAFIYTSIKLLILINKYAKFNRNGNLKQITTVQVTDKLTMTSNTSSTKFRVMTNVENIDVSEKIYNKLKANAIIELHKATFLKNLVGISMDGGTQYLENL</sequence>
<reference evidence="2 3" key="1">
    <citation type="journal article" date="2015" name="Stand. Genomic Sci.">
        <title>Genomic Encyclopedia of Bacterial and Archaeal Type Strains, Phase III: the genomes of soil and plant-associated and newly described type strains.</title>
        <authorList>
            <person name="Whitman W.B."/>
            <person name="Woyke T."/>
            <person name="Klenk H.P."/>
            <person name="Zhou Y."/>
            <person name="Lilburn T.G."/>
            <person name="Beck B.J."/>
            <person name="De Vos P."/>
            <person name="Vandamme P."/>
            <person name="Eisen J.A."/>
            <person name="Garrity G."/>
            <person name="Hugenholtz P."/>
            <person name="Kyrpides N.C."/>
        </authorList>
    </citation>
    <scope>NUCLEOTIDE SEQUENCE [LARGE SCALE GENOMIC DNA]</scope>
    <source>
        <strain evidence="2 3">CECT 8445</strain>
    </source>
</reference>
<dbReference type="EMBL" id="SMGI01000002">
    <property type="protein sequence ID" value="TCK67222.1"/>
    <property type="molecule type" value="Genomic_DNA"/>
</dbReference>
<dbReference type="OrthoDB" id="1450216at2"/>
<evidence type="ECO:0000313" key="2">
    <source>
        <dbReference type="EMBL" id="TCK67222.1"/>
    </source>
</evidence>
<feature type="transmembrane region" description="Helical" evidence="1">
    <location>
        <begin position="50"/>
        <end position="74"/>
    </location>
</feature>
<gene>
    <name evidence="2" type="ORF">DFQ05_0995</name>
</gene>
<accession>A0A4R1KQD5</accession>
<dbReference type="RefSeq" id="WP_132704202.1">
    <property type="nucleotide sequence ID" value="NZ_SMGI01000002.1"/>
</dbReference>
<keyword evidence="1" id="KW-0812">Transmembrane</keyword>
<feature type="transmembrane region" description="Helical" evidence="1">
    <location>
        <begin position="234"/>
        <end position="253"/>
    </location>
</feature>
<name>A0A4R1KQD5_9FLAO</name>
<keyword evidence="1" id="KW-0472">Membrane</keyword>